<evidence type="ECO:0000259" key="1">
    <source>
        <dbReference type="PROSITE" id="PS50206"/>
    </source>
</evidence>
<reference evidence="2 3" key="1">
    <citation type="submission" date="2018-07" db="EMBL/GenBank/DDBJ databases">
        <title>New species, Clostridium PI-S10-A1B.</title>
        <authorList>
            <person name="Krishna G."/>
            <person name="Summeta K."/>
            <person name="Shikha S."/>
            <person name="Prabhu P.B."/>
            <person name="Suresh K."/>
        </authorList>
    </citation>
    <scope>NUCLEOTIDE SEQUENCE [LARGE SCALE GENOMIC DNA]</scope>
    <source>
        <strain evidence="2 3">PI-S10-A1B</strain>
    </source>
</reference>
<dbReference type="CDD" id="cd00158">
    <property type="entry name" value="RHOD"/>
    <property type="match status" value="1"/>
</dbReference>
<dbReference type="EMBL" id="QOHO01000044">
    <property type="protein sequence ID" value="RFZ78206.1"/>
    <property type="molecule type" value="Genomic_DNA"/>
</dbReference>
<proteinExistence type="predicted"/>
<dbReference type="PANTHER" id="PTHR43031">
    <property type="entry name" value="FAD-DEPENDENT OXIDOREDUCTASE"/>
    <property type="match status" value="1"/>
</dbReference>
<dbReference type="InterPro" id="IPR036873">
    <property type="entry name" value="Rhodanese-like_dom_sf"/>
</dbReference>
<accession>A0A3E2NB42</accession>
<organism evidence="2 3">
    <name type="scientific">Lacrimispora amygdalina</name>
    <dbReference type="NCBI Taxonomy" id="253257"/>
    <lineage>
        <taxon>Bacteria</taxon>
        <taxon>Bacillati</taxon>
        <taxon>Bacillota</taxon>
        <taxon>Clostridia</taxon>
        <taxon>Lachnospirales</taxon>
        <taxon>Lachnospiraceae</taxon>
        <taxon>Lacrimispora</taxon>
    </lineage>
</organism>
<comment type="caution">
    <text evidence="2">The sequence shown here is derived from an EMBL/GenBank/DDBJ whole genome shotgun (WGS) entry which is preliminary data.</text>
</comment>
<dbReference type="SMART" id="SM00450">
    <property type="entry name" value="RHOD"/>
    <property type="match status" value="1"/>
</dbReference>
<name>A0A3E2NB42_9FIRM</name>
<dbReference type="Pfam" id="PF00581">
    <property type="entry name" value="Rhodanese"/>
    <property type="match status" value="1"/>
</dbReference>
<dbReference type="AlphaFoldDB" id="A0A3E2NB42"/>
<dbReference type="InterPro" id="IPR050229">
    <property type="entry name" value="GlpE_sulfurtransferase"/>
</dbReference>
<dbReference type="OrthoDB" id="9800872at2"/>
<dbReference type="Proteomes" id="UP000260680">
    <property type="component" value="Unassembled WGS sequence"/>
</dbReference>
<dbReference type="SUPFAM" id="SSF52821">
    <property type="entry name" value="Rhodanese/Cell cycle control phosphatase"/>
    <property type="match status" value="1"/>
</dbReference>
<protein>
    <submittedName>
        <fullName evidence="2">Rhodanese-like domain-containing protein</fullName>
    </submittedName>
</protein>
<dbReference type="Gene3D" id="3.40.250.10">
    <property type="entry name" value="Rhodanese-like domain"/>
    <property type="match status" value="1"/>
</dbReference>
<dbReference type="InterPro" id="IPR001763">
    <property type="entry name" value="Rhodanese-like_dom"/>
</dbReference>
<evidence type="ECO:0000313" key="3">
    <source>
        <dbReference type="Proteomes" id="UP000260680"/>
    </source>
</evidence>
<sequence length="106" mass="11555">MGFFDFLKGPDINQGVKEYSVTDGAVLLDVRTPDEYRQGHIPGSKNVPLQSIDKVTVMINNKATPIFVHCLSGARSRQAAAILQQMGYTNVKNIGGISTYAGKVER</sequence>
<gene>
    <name evidence="2" type="ORF">DS742_14535</name>
</gene>
<dbReference type="PROSITE" id="PS50206">
    <property type="entry name" value="RHODANESE_3"/>
    <property type="match status" value="1"/>
</dbReference>
<dbReference type="PANTHER" id="PTHR43031:SF1">
    <property type="entry name" value="PYRIDINE NUCLEOTIDE-DISULPHIDE OXIDOREDUCTASE"/>
    <property type="match status" value="1"/>
</dbReference>
<evidence type="ECO:0000313" key="2">
    <source>
        <dbReference type="EMBL" id="RFZ78206.1"/>
    </source>
</evidence>
<feature type="domain" description="Rhodanese" evidence="1">
    <location>
        <begin position="21"/>
        <end position="105"/>
    </location>
</feature>
<dbReference type="RefSeq" id="WP_117417702.1">
    <property type="nucleotide sequence ID" value="NZ_QOHO01000044.1"/>
</dbReference>